<evidence type="ECO:0000313" key="2">
    <source>
        <dbReference type="WBParaSite" id="PS1159_v2.g3405.t1"/>
    </source>
</evidence>
<dbReference type="WBParaSite" id="PS1159_v2.g3405.t1">
    <property type="protein sequence ID" value="PS1159_v2.g3405.t1"/>
    <property type="gene ID" value="PS1159_v2.g3405"/>
</dbReference>
<dbReference type="Proteomes" id="UP000887580">
    <property type="component" value="Unplaced"/>
</dbReference>
<reference evidence="2" key="1">
    <citation type="submission" date="2022-11" db="UniProtKB">
        <authorList>
            <consortium name="WormBaseParasite"/>
        </authorList>
    </citation>
    <scope>IDENTIFICATION</scope>
</reference>
<organism evidence="1 2">
    <name type="scientific">Panagrolaimus sp. PS1159</name>
    <dbReference type="NCBI Taxonomy" id="55785"/>
    <lineage>
        <taxon>Eukaryota</taxon>
        <taxon>Metazoa</taxon>
        <taxon>Ecdysozoa</taxon>
        <taxon>Nematoda</taxon>
        <taxon>Chromadorea</taxon>
        <taxon>Rhabditida</taxon>
        <taxon>Tylenchina</taxon>
        <taxon>Panagrolaimomorpha</taxon>
        <taxon>Panagrolaimoidea</taxon>
        <taxon>Panagrolaimidae</taxon>
        <taxon>Panagrolaimus</taxon>
    </lineage>
</organism>
<evidence type="ECO:0000313" key="1">
    <source>
        <dbReference type="Proteomes" id="UP000887580"/>
    </source>
</evidence>
<accession>A0AC35GAQ8</accession>
<proteinExistence type="predicted"/>
<protein>
    <submittedName>
        <fullName evidence="2">SGNH domain-containing protein</fullName>
    </submittedName>
</protein>
<sequence>MLINFGHIGNAFTFGMLPTRIWQFSAGFCVYYALNFFDEFPNCNIFILLFKFLRHSIFTNVLSALLLTITLFPTILDQAYAQICTIILTSILIAGIGRQKEKEELQFSILSNRFIVFIGDASYSLYISHWIFVTFSNILFEHSETNRRFLLCLCLIIGIIVHRWIEKPIVKAKYKPKEFLSILFFVYIVIILGILTMNSSTPQNTSSFIKEIYHNKSKFIANETQWSQISATISPGLSAKMAIYSSNFGCKHFPLSNFSKSFYTPQQPNIRGAELKGHGNLSVLVIGNSHAECFFPSSKLVLDGMYSELNLFVTGGATPFEGFAYSQTGNLLKDAVIHYKPDIIFLVFKYQPDMDFPPTEPISTDIGTIKMQEMINFLTNNSKVLLISDIHFESFRFNSLIFAEAMHFNGWVGNYQFPESDLKNRHIISAQRWKEIKCKNCIFMNFLQAFCKENWCSPVDVTGKVSLITDDNHLSAFGSYLLAPFLRGYIEKMNEILKIRDFNRI</sequence>
<name>A0AC35GAQ8_9BILA</name>